<name>A0A9R1V1V1_LACSA</name>
<dbReference type="Gene3D" id="3.40.50.360">
    <property type="match status" value="1"/>
</dbReference>
<dbReference type="InterPro" id="IPR008254">
    <property type="entry name" value="Flavodoxin/NO_synth"/>
</dbReference>
<accession>A0A9R1V1V1</accession>
<dbReference type="EMBL" id="NBSK02000007">
    <property type="protein sequence ID" value="KAJ0196706.1"/>
    <property type="molecule type" value="Genomic_DNA"/>
</dbReference>
<evidence type="ECO:0000313" key="4">
    <source>
        <dbReference type="Proteomes" id="UP000235145"/>
    </source>
</evidence>
<proteinExistence type="predicted"/>
<keyword evidence="4" id="KW-1185">Reference proteome</keyword>
<organism evidence="3 4">
    <name type="scientific">Lactuca sativa</name>
    <name type="common">Garden lettuce</name>
    <dbReference type="NCBI Taxonomy" id="4236"/>
    <lineage>
        <taxon>Eukaryota</taxon>
        <taxon>Viridiplantae</taxon>
        <taxon>Streptophyta</taxon>
        <taxon>Embryophyta</taxon>
        <taxon>Tracheophyta</taxon>
        <taxon>Spermatophyta</taxon>
        <taxon>Magnoliopsida</taxon>
        <taxon>eudicotyledons</taxon>
        <taxon>Gunneridae</taxon>
        <taxon>Pentapetalae</taxon>
        <taxon>asterids</taxon>
        <taxon>campanulids</taxon>
        <taxon>Asterales</taxon>
        <taxon>Asteraceae</taxon>
        <taxon>Cichorioideae</taxon>
        <taxon>Cichorieae</taxon>
        <taxon>Lactucinae</taxon>
        <taxon>Lactuca</taxon>
    </lineage>
</organism>
<feature type="transmembrane region" description="Helical" evidence="1">
    <location>
        <begin position="49"/>
        <end position="69"/>
    </location>
</feature>
<evidence type="ECO:0000259" key="2">
    <source>
        <dbReference type="PROSITE" id="PS50902"/>
    </source>
</evidence>
<comment type="caution">
    <text evidence="3">The sequence shown here is derived from an EMBL/GenBank/DDBJ whole genome shotgun (WGS) entry which is preliminary data.</text>
</comment>
<evidence type="ECO:0000256" key="1">
    <source>
        <dbReference type="SAM" id="Phobius"/>
    </source>
</evidence>
<keyword evidence="1" id="KW-1133">Transmembrane helix</keyword>
<keyword evidence="1" id="KW-0812">Transmembrane</keyword>
<dbReference type="AlphaFoldDB" id="A0A9R1V1V1"/>
<protein>
    <recommendedName>
        <fullName evidence="2">Flavodoxin-like domain-containing protein</fullName>
    </recommendedName>
</protein>
<dbReference type="Proteomes" id="UP000235145">
    <property type="component" value="Unassembled WGS sequence"/>
</dbReference>
<feature type="domain" description="Flavodoxin-like" evidence="2">
    <location>
        <begin position="104"/>
        <end position="181"/>
    </location>
</feature>
<dbReference type="InterPro" id="IPR029039">
    <property type="entry name" value="Flavoprotein-like_sf"/>
</dbReference>
<dbReference type="SUPFAM" id="SSF52218">
    <property type="entry name" value="Flavoproteins"/>
    <property type="match status" value="1"/>
</dbReference>
<reference evidence="3 4" key="1">
    <citation type="journal article" date="2017" name="Nat. Commun.">
        <title>Genome assembly with in vitro proximity ligation data and whole-genome triplication in lettuce.</title>
        <authorList>
            <person name="Reyes-Chin-Wo S."/>
            <person name="Wang Z."/>
            <person name="Yang X."/>
            <person name="Kozik A."/>
            <person name="Arikit S."/>
            <person name="Song C."/>
            <person name="Xia L."/>
            <person name="Froenicke L."/>
            <person name="Lavelle D.O."/>
            <person name="Truco M.J."/>
            <person name="Xia R."/>
            <person name="Zhu S."/>
            <person name="Xu C."/>
            <person name="Xu H."/>
            <person name="Xu X."/>
            <person name="Cox K."/>
            <person name="Korf I."/>
            <person name="Meyers B.C."/>
            <person name="Michelmore R.W."/>
        </authorList>
    </citation>
    <scope>NUCLEOTIDE SEQUENCE [LARGE SCALE GENOMIC DNA]</scope>
    <source>
        <strain evidence="4">cv. Salinas</strain>
        <tissue evidence="3">Seedlings</tissue>
    </source>
</reference>
<evidence type="ECO:0000313" key="3">
    <source>
        <dbReference type="EMBL" id="KAJ0196706.1"/>
    </source>
</evidence>
<gene>
    <name evidence="3" type="ORF">LSAT_V11C700363910</name>
</gene>
<sequence>MQSNSVKISAFDLMSALLNGKIFDTSNASESGESMIPPSLAMLMENRELLMILTTSVAVLIGCVVVLVWRRSSTKKSAKELEPPVIVVPKRVQEEEVDDGKTKVTVFFGTQTGTAEGFAKALVEEAKARYEKAVFRIVDLVSIKLTFIWKSDSQSDDYAADDEEYEEKLKKESLAFFFLAT</sequence>
<dbReference type="GO" id="GO:0010181">
    <property type="term" value="F:FMN binding"/>
    <property type="evidence" value="ECO:0007669"/>
    <property type="project" value="InterPro"/>
</dbReference>
<dbReference type="PROSITE" id="PS50902">
    <property type="entry name" value="FLAVODOXIN_LIKE"/>
    <property type="match status" value="1"/>
</dbReference>
<keyword evidence="1" id="KW-0472">Membrane</keyword>